<dbReference type="EMBL" id="CR378667">
    <property type="protein sequence ID" value="CAG19727.1"/>
    <property type="molecule type" value="Genomic_DNA"/>
</dbReference>
<dbReference type="CDD" id="cd07432">
    <property type="entry name" value="PHP_HisPPase"/>
    <property type="match status" value="1"/>
</dbReference>
<dbReference type="AlphaFoldDB" id="Q6LSJ9"/>
<organism evidence="2 3">
    <name type="scientific">Photobacterium profundum (strain SS9)</name>
    <dbReference type="NCBI Taxonomy" id="298386"/>
    <lineage>
        <taxon>Bacteria</taxon>
        <taxon>Pseudomonadati</taxon>
        <taxon>Pseudomonadota</taxon>
        <taxon>Gammaproteobacteria</taxon>
        <taxon>Vibrionales</taxon>
        <taxon>Vibrionaceae</taxon>
        <taxon>Photobacterium</taxon>
    </lineage>
</organism>
<name>Q6LSJ9_PHOPR</name>
<proteinExistence type="predicted"/>
<dbReference type="Gene3D" id="3.20.20.140">
    <property type="entry name" value="Metal-dependent hydrolases"/>
    <property type="match status" value="1"/>
</dbReference>
<dbReference type="KEGG" id="ppr:PBPRA1316"/>
<dbReference type="Proteomes" id="UP000000593">
    <property type="component" value="Chromosome 1"/>
</dbReference>
<dbReference type="RefSeq" id="WP_011218056.1">
    <property type="nucleotide sequence ID" value="NC_006370.1"/>
</dbReference>
<dbReference type="InterPro" id="IPR003141">
    <property type="entry name" value="Pol/His_phosphatase_N"/>
</dbReference>
<dbReference type="HOGENOM" id="CLU_919854_0_0_6"/>
<accession>Q6LSJ9</accession>
<evidence type="ECO:0000313" key="3">
    <source>
        <dbReference type="Proteomes" id="UP000000593"/>
    </source>
</evidence>
<evidence type="ECO:0000259" key="1">
    <source>
        <dbReference type="SMART" id="SM00481"/>
    </source>
</evidence>
<sequence length="264" mass="30209">MKKIDLHIHTVHTRSDSKFEYSLETLKKYVEAAQLDCIAITNHNEFNLSQFREISRELDITVLPGIEIDLERGHILLISDPSDLEDFSARCQKLTSLITYPHPNVALTSFKEIFTDLDQYILIPHYDKSPKILKFVLDDLKRYITAGEVQAPKKFIQVYNQEDSLVPVIFSDTRMATGIDSFPSRQTFLNITDCDFRSVRLGLTKKEYVSLTREEGNKFIEIMDSGIKISTGLNVILGKRSSGKSHTLNLINSSSDEDDVKYIR</sequence>
<reference evidence="3" key="1">
    <citation type="journal article" date="2005" name="Science">
        <title>Life at depth: Photobacterium profundum genome sequence and expression analysis.</title>
        <authorList>
            <person name="Vezzi A."/>
            <person name="Campanaro S."/>
            <person name="D'Angelo M."/>
            <person name="Simonato F."/>
            <person name="Vitulo N."/>
            <person name="Lauro F.M."/>
            <person name="Cestaro A."/>
            <person name="Malacrida G."/>
            <person name="Simionati B."/>
            <person name="Cannata N."/>
            <person name="Romualdi C."/>
            <person name="Bartlett D.H."/>
            <person name="Valle G."/>
        </authorList>
    </citation>
    <scope>NUCLEOTIDE SEQUENCE [LARGE SCALE GENOMIC DNA]</scope>
    <source>
        <strain evidence="3">ATCC BAA-1253 / SS9</strain>
    </source>
</reference>
<evidence type="ECO:0000313" key="2">
    <source>
        <dbReference type="EMBL" id="CAG19727.1"/>
    </source>
</evidence>
<protein>
    <recommendedName>
        <fullName evidence="1">Polymerase/histidinol phosphatase N-terminal domain-containing protein</fullName>
    </recommendedName>
</protein>
<keyword evidence="3" id="KW-1185">Reference proteome</keyword>
<dbReference type="SUPFAM" id="SSF89550">
    <property type="entry name" value="PHP domain-like"/>
    <property type="match status" value="1"/>
</dbReference>
<gene>
    <name evidence="2" type="primary">PG0456</name>
    <name evidence="2" type="ordered locus">PBPRA1316</name>
</gene>
<feature type="domain" description="Polymerase/histidinol phosphatase N-terminal" evidence="1">
    <location>
        <begin position="4"/>
        <end position="72"/>
    </location>
</feature>
<dbReference type="InterPro" id="IPR016195">
    <property type="entry name" value="Pol/histidinol_Pase-like"/>
</dbReference>
<dbReference type="eggNOG" id="COG0613">
    <property type="taxonomic scope" value="Bacteria"/>
</dbReference>
<dbReference type="STRING" id="298386.PBPRA1316"/>
<dbReference type="SMART" id="SM00481">
    <property type="entry name" value="POLIIIAc"/>
    <property type="match status" value="1"/>
</dbReference>